<accession>A0ABU7D558</accession>
<keyword evidence="1" id="KW-0433">Leucine-rich repeat</keyword>
<dbReference type="SMART" id="SM00082">
    <property type="entry name" value="LRRCT"/>
    <property type="match status" value="1"/>
</dbReference>
<keyword evidence="6" id="KW-1185">Reference proteome</keyword>
<organism evidence="5 6">
    <name type="scientific">Characodon lateralis</name>
    <dbReference type="NCBI Taxonomy" id="208331"/>
    <lineage>
        <taxon>Eukaryota</taxon>
        <taxon>Metazoa</taxon>
        <taxon>Chordata</taxon>
        <taxon>Craniata</taxon>
        <taxon>Vertebrata</taxon>
        <taxon>Euteleostomi</taxon>
        <taxon>Actinopterygii</taxon>
        <taxon>Neopterygii</taxon>
        <taxon>Teleostei</taxon>
        <taxon>Neoteleostei</taxon>
        <taxon>Acanthomorphata</taxon>
        <taxon>Ovalentaria</taxon>
        <taxon>Atherinomorphae</taxon>
        <taxon>Cyprinodontiformes</taxon>
        <taxon>Goodeidae</taxon>
        <taxon>Characodon</taxon>
    </lineage>
</organism>
<dbReference type="EMBL" id="JAHUTJ010016921">
    <property type="protein sequence ID" value="MED6270297.1"/>
    <property type="molecule type" value="Genomic_DNA"/>
</dbReference>
<keyword evidence="3" id="KW-0677">Repeat</keyword>
<evidence type="ECO:0000256" key="1">
    <source>
        <dbReference type="ARBA" id="ARBA00022614"/>
    </source>
</evidence>
<keyword evidence="2" id="KW-0732">Signal</keyword>
<dbReference type="Pfam" id="PF13855">
    <property type="entry name" value="LRR_8"/>
    <property type="match status" value="2"/>
</dbReference>
<evidence type="ECO:0000313" key="5">
    <source>
        <dbReference type="EMBL" id="MED6270297.1"/>
    </source>
</evidence>
<dbReference type="InterPro" id="IPR050541">
    <property type="entry name" value="LRR_TM_domain-containing"/>
</dbReference>
<feature type="domain" description="LRRCT" evidence="4">
    <location>
        <begin position="215"/>
        <end position="269"/>
    </location>
</feature>
<dbReference type="PANTHER" id="PTHR24369">
    <property type="entry name" value="ANTIGEN BSP, PUTATIVE-RELATED"/>
    <property type="match status" value="1"/>
</dbReference>
<dbReference type="Gene3D" id="3.80.10.10">
    <property type="entry name" value="Ribonuclease Inhibitor"/>
    <property type="match status" value="1"/>
</dbReference>
<gene>
    <name evidence="5" type="ORF">CHARACLAT_008869</name>
</gene>
<dbReference type="Proteomes" id="UP001352852">
    <property type="component" value="Unassembled WGS sequence"/>
</dbReference>
<comment type="caution">
    <text evidence="5">The sequence shown here is derived from an EMBL/GenBank/DDBJ whole genome shotgun (WGS) entry which is preliminary data.</text>
</comment>
<reference evidence="5 6" key="1">
    <citation type="submission" date="2021-06" db="EMBL/GenBank/DDBJ databases">
        <authorList>
            <person name="Palmer J.M."/>
        </authorList>
    </citation>
    <scope>NUCLEOTIDE SEQUENCE [LARGE SCALE GENOMIC DNA]</scope>
    <source>
        <strain evidence="5 6">CL_MEX2019</strain>
        <tissue evidence="5">Muscle</tissue>
    </source>
</reference>
<evidence type="ECO:0000256" key="3">
    <source>
        <dbReference type="ARBA" id="ARBA00022737"/>
    </source>
</evidence>
<dbReference type="PANTHER" id="PTHR24369:SF210">
    <property type="entry name" value="CHAOPTIN-RELATED"/>
    <property type="match status" value="1"/>
</dbReference>
<name>A0ABU7D558_9TELE</name>
<evidence type="ECO:0000256" key="2">
    <source>
        <dbReference type="ARBA" id="ARBA00022729"/>
    </source>
</evidence>
<dbReference type="InterPro" id="IPR000483">
    <property type="entry name" value="Cys-rich_flank_reg_C"/>
</dbReference>
<dbReference type="InterPro" id="IPR032675">
    <property type="entry name" value="LRR_dom_sf"/>
</dbReference>
<dbReference type="InterPro" id="IPR003591">
    <property type="entry name" value="Leu-rich_rpt_typical-subtyp"/>
</dbReference>
<sequence length="285" mass="31486">MKLCKLTLQSETLRSAFYQLRMKGIVSLALLLGSVRLGRPCQKVDSVLLCQDALTNFIYGCTTMFVSLKNVGEINSTVLQSENLSSITRFESKNSGITGIAENAFSSLSNLKVLILDGNRLSNINQNWFRNPAAISELALSFNWMEDLNESNLKGLTNLKKLKLNGNRIQTIHPDSFSSQSMLTDLDLSENRLMRLSLHIFSSLKSLMFIRLYGNPWNCSCDAQDFVESLKEMNTSLLVNLMSVTCETPPHLKGLPVINVSACSTAPPPGTPSRNLTTLTSISVV</sequence>
<dbReference type="InterPro" id="IPR001611">
    <property type="entry name" value="Leu-rich_rpt"/>
</dbReference>
<evidence type="ECO:0000259" key="4">
    <source>
        <dbReference type="SMART" id="SM00082"/>
    </source>
</evidence>
<dbReference type="SUPFAM" id="SSF52058">
    <property type="entry name" value="L domain-like"/>
    <property type="match status" value="1"/>
</dbReference>
<dbReference type="PROSITE" id="PS51450">
    <property type="entry name" value="LRR"/>
    <property type="match status" value="1"/>
</dbReference>
<evidence type="ECO:0000313" key="6">
    <source>
        <dbReference type="Proteomes" id="UP001352852"/>
    </source>
</evidence>
<protein>
    <recommendedName>
        <fullName evidence="4">LRRCT domain-containing protein</fullName>
    </recommendedName>
</protein>
<dbReference type="SMART" id="SM00369">
    <property type="entry name" value="LRR_TYP"/>
    <property type="match status" value="3"/>
</dbReference>
<proteinExistence type="predicted"/>